<organism evidence="6 7">
    <name type="scientific">candidate division WOR_3 bacterium SM23_60</name>
    <dbReference type="NCBI Taxonomy" id="1703780"/>
    <lineage>
        <taxon>Bacteria</taxon>
        <taxon>Bacteria division WOR-3</taxon>
    </lineage>
</organism>
<evidence type="ECO:0000313" key="7">
    <source>
        <dbReference type="Proteomes" id="UP000051096"/>
    </source>
</evidence>
<feature type="transmembrane region" description="Helical" evidence="5">
    <location>
        <begin position="91"/>
        <end position="122"/>
    </location>
</feature>
<accession>A0A0S8GKT1</accession>
<dbReference type="GO" id="GO:0004671">
    <property type="term" value="F:protein C-terminal S-isoprenylcysteine carboxyl O-methyltransferase activity"/>
    <property type="evidence" value="ECO:0007669"/>
    <property type="project" value="InterPro"/>
</dbReference>
<comment type="subcellular location">
    <subcellularLocation>
        <location evidence="1">Membrane</location>
        <topology evidence="1">Multi-pass membrane protein</topology>
    </subcellularLocation>
</comment>
<dbReference type="PANTHER" id="PTHR12714:SF9">
    <property type="entry name" value="PROTEIN-S-ISOPRENYLCYSTEINE O-METHYLTRANSFERASE"/>
    <property type="match status" value="1"/>
</dbReference>
<dbReference type="Proteomes" id="UP000051096">
    <property type="component" value="Unassembled WGS sequence"/>
</dbReference>
<evidence type="ECO:0000256" key="4">
    <source>
        <dbReference type="ARBA" id="ARBA00023136"/>
    </source>
</evidence>
<dbReference type="InterPro" id="IPR007269">
    <property type="entry name" value="ICMT_MeTrfase"/>
</dbReference>
<dbReference type="PANTHER" id="PTHR12714">
    <property type="entry name" value="PROTEIN-S ISOPRENYLCYSTEINE O-METHYLTRANSFERASE"/>
    <property type="match status" value="1"/>
</dbReference>
<keyword evidence="4 5" id="KW-0472">Membrane</keyword>
<reference evidence="6 7" key="1">
    <citation type="journal article" date="2015" name="Microbiome">
        <title>Genomic resolution of linkages in carbon, nitrogen, and sulfur cycling among widespread estuary sediment bacteria.</title>
        <authorList>
            <person name="Baker B.J."/>
            <person name="Lazar C.S."/>
            <person name="Teske A.P."/>
            <person name="Dick G.J."/>
        </authorList>
    </citation>
    <scope>NUCLEOTIDE SEQUENCE [LARGE SCALE GENOMIC DNA]</scope>
    <source>
        <strain evidence="6">SM23_60</strain>
    </source>
</reference>
<dbReference type="AlphaFoldDB" id="A0A0S8GKT1"/>
<evidence type="ECO:0000256" key="5">
    <source>
        <dbReference type="SAM" id="Phobius"/>
    </source>
</evidence>
<evidence type="ECO:0000313" key="6">
    <source>
        <dbReference type="EMBL" id="KPK72476.1"/>
    </source>
</evidence>
<name>A0A0S8GKT1_UNCW3</name>
<keyword evidence="2 5" id="KW-0812">Transmembrane</keyword>
<dbReference type="Gene3D" id="1.20.120.1630">
    <property type="match status" value="1"/>
</dbReference>
<feature type="transmembrane region" description="Helical" evidence="5">
    <location>
        <begin position="44"/>
        <end position="67"/>
    </location>
</feature>
<feature type="transmembrane region" description="Helical" evidence="5">
    <location>
        <begin position="14"/>
        <end position="32"/>
    </location>
</feature>
<gene>
    <name evidence="6" type="ORF">AMJ87_04750</name>
</gene>
<protein>
    <recommendedName>
        <fullName evidence="8">Isoprenylcysteine carboxylmethyltransferase family protein</fullName>
    </recommendedName>
</protein>
<keyword evidence="3 5" id="KW-1133">Transmembrane helix</keyword>
<dbReference type="EMBL" id="LJUO01000031">
    <property type="protein sequence ID" value="KPK72476.1"/>
    <property type="molecule type" value="Genomic_DNA"/>
</dbReference>
<evidence type="ECO:0000256" key="2">
    <source>
        <dbReference type="ARBA" id="ARBA00022692"/>
    </source>
</evidence>
<evidence type="ECO:0008006" key="8">
    <source>
        <dbReference type="Google" id="ProtNLM"/>
    </source>
</evidence>
<evidence type="ECO:0000256" key="1">
    <source>
        <dbReference type="ARBA" id="ARBA00004141"/>
    </source>
</evidence>
<sequence length="169" mass="19390">MNNEMGRFGTGPKFAVLGIVYGVIIFVLHYALFPTLTFMLFSRWMNIALGTVFILAGIPLFIISGIMVHRHIDKGELCTTGVYAYFRHPLYAAWVVLIIPGIVIITGSVIAVSWPIFLYILFKAFTVEEEKYLKEKFGNEYSKYEKEVNAVFPKIWKRYGGIETRYTIQ</sequence>
<dbReference type="GO" id="GO:0016020">
    <property type="term" value="C:membrane"/>
    <property type="evidence" value="ECO:0007669"/>
    <property type="project" value="UniProtKB-SubCell"/>
</dbReference>
<evidence type="ECO:0000256" key="3">
    <source>
        <dbReference type="ARBA" id="ARBA00022989"/>
    </source>
</evidence>
<comment type="caution">
    <text evidence="6">The sequence shown here is derived from an EMBL/GenBank/DDBJ whole genome shotgun (WGS) entry which is preliminary data.</text>
</comment>
<proteinExistence type="predicted"/>
<dbReference type="Pfam" id="PF04140">
    <property type="entry name" value="ICMT"/>
    <property type="match status" value="1"/>
</dbReference>